<sequence length="526" mass="61762">MVIDKYVLELNSIKRKLNRYSDISFLLRMHQHLGTFRNKQHGVILNLPWCCFLALKWKFSANPVNNKEMSNREFVDIVNRVYRLQEYAISFYKDKQIFLSMRRIMIPQMLFQSGWKMDINSLARQYIWFCQMDKEYYRAIFKKITGFSLDDFYKISSYLSVICYANDNSDSGSLHLNAIVIHLLPKFGLETIFLYLKFVSLRFDEVRGFMQSHKYDDNRKSEYFEDTPLISKPIILIDEKLIFLSKKILNVSLSNMIPNLLKAHHGTKFKEKFGKLMEKYVGDLLADLNVELLTEDDIHREYRKNNIKGKVVDFIIRYDNSSVFIDSKAIEPDKVIKTTDYAKTLKDRLKNSFTKGIIQGQECASKLSLLGYGNNLENDSLIIVTHKDHHIPTGKMIGDLIDEQLFDMIETKYGEVKIKKERIYYITVDDLEDLIYISKEKGITITEIINKCVKDDSNKSGEKASFNMHINSYFKSGIPDREDIIKHREYLINESIEYARDANQVWDGLANDYIPAYIQLRRQLGF</sequence>
<evidence type="ECO:0008006" key="3">
    <source>
        <dbReference type="Google" id="ProtNLM"/>
    </source>
</evidence>
<dbReference type="Proteomes" id="UP000195840">
    <property type="component" value="Unassembled WGS sequence"/>
</dbReference>
<dbReference type="EMBL" id="NHOG01000009">
    <property type="protein sequence ID" value="OVZ81474.1"/>
    <property type="molecule type" value="Genomic_DNA"/>
</dbReference>
<evidence type="ECO:0000313" key="2">
    <source>
        <dbReference type="Proteomes" id="UP000195840"/>
    </source>
</evidence>
<protein>
    <recommendedName>
        <fullName evidence="3">Restriction endonuclease</fullName>
    </recommendedName>
</protein>
<name>A0AB73P5F4_YERKR</name>
<reference evidence="1 2" key="1">
    <citation type="submission" date="2017-05" db="EMBL/GenBank/DDBJ databases">
        <title>Whole genome sequencing of Yersinia kristensenii.</title>
        <authorList>
            <person name="Campioni F."/>
        </authorList>
    </citation>
    <scope>NUCLEOTIDE SEQUENCE [LARGE SCALE GENOMIC DNA]</scope>
    <source>
        <strain evidence="1 2">CFSAN060538</strain>
    </source>
</reference>
<evidence type="ECO:0000313" key="1">
    <source>
        <dbReference type="EMBL" id="OVZ81474.1"/>
    </source>
</evidence>
<keyword evidence="2" id="KW-1185">Reference proteome</keyword>
<proteinExistence type="predicted"/>
<dbReference type="AlphaFoldDB" id="A0AB73P5F4"/>
<dbReference type="RefSeq" id="WP_087795244.1">
    <property type="nucleotide sequence ID" value="NZ_CAWNET010000061.1"/>
</dbReference>
<organism evidence="1 2">
    <name type="scientific">Yersinia kristensenii</name>
    <dbReference type="NCBI Taxonomy" id="28152"/>
    <lineage>
        <taxon>Bacteria</taxon>
        <taxon>Pseudomonadati</taxon>
        <taxon>Pseudomonadota</taxon>
        <taxon>Gammaproteobacteria</taxon>
        <taxon>Enterobacterales</taxon>
        <taxon>Yersiniaceae</taxon>
        <taxon>Yersinia</taxon>
    </lineage>
</organism>
<gene>
    <name evidence="1" type="ORF">CBW52_10410</name>
</gene>
<comment type="caution">
    <text evidence="1">The sequence shown here is derived from an EMBL/GenBank/DDBJ whole genome shotgun (WGS) entry which is preliminary data.</text>
</comment>
<accession>A0AB73P5F4</accession>